<accession>A0A0T8ZX72</accession>
<dbReference type="EMBL" id="CRVC01000033">
    <property type="protein sequence ID" value="COR91705.1"/>
    <property type="molecule type" value="Genomic_DNA"/>
</dbReference>
<sequence length="45" mass="5077">MEKIVITATAESIEQVEQLLEAGVDRIYVGEKDFGLRLPTTFSYD</sequence>
<dbReference type="AlphaFoldDB" id="A0A0T8ZX72"/>
<proteinExistence type="predicted"/>
<name>A0A0T8ZX72_STREE</name>
<evidence type="ECO:0000313" key="1">
    <source>
        <dbReference type="EMBL" id="COR91705.1"/>
    </source>
</evidence>
<protein>
    <submittedName>
        <fullName evidence="1">U32 family peptidase</fullName>
    </submittedName>
</protein>
<dbReference type="Proteomes" id="UP000046095">
    <property type="component" value="Unassembled WGS sequence"/>
</dbReference>
<organism evidence="1 2">
    <name type="scientific">Streptococcus pneumoniae</name>
    <dbReference type="NCBI Taxonomy" id="1313"/>
    <lineage>
        <taxon>Bacteria</taxon>
        <taxon>Bacillati</taxon>
        <taxon>Bacillota</taxon>
        <taxon>Bacilli</taxon>
        <taxon>Lactobacillales</taxon>
        <taxon>Streptococcaceae</taxon>
        <taxon>Streptococcus</taxon>
    </lineage>
</organism>
<gene>
    <name evidence="1" type="ORF">ERS021218_01997</name>
</gene>
<evidence type="ECO:0000313" key="2">
    <source>
        <dbReference type="Proteomes" id="UP000046095"/>
    </source>
</evidence>
<reference evidence="1 2" key="1">
    <citation type="submission" date="2015-03" db="EMBL/GenBank/DDBJ databases">
        <authorList>
            <person name="Murphy D."/>
        </authorList>
    </citation>
    <scope>NUCLEOTIDE SEQUENCE [LARGE SCALE GENOMIC DNA]</scope>
    <source>
        <strain evidence="1 2">SMRU1708</strain>
    </source>
</reference>